<evidence type="ECO:0000256" key="1">
    <source>
        <dbReference type="SAM" id="Phobius"/>
    </source>
</evidence>
<feature type="transmembrane region" description="Helical" evidence="1">
    <location>
        <begin position="193"/>
        <end position="212"/>
    </location>
</feature>
<feature type="transmembrane region" description="Helical" evidence="1">
    <location>
        <begin position="311"/>
        <end position="337"/>
    </location>
</feature>
<sequence length="351" mass="39374">MVSTRALGALPFLLIPPFMAYIFSFAPIITIAFESMLEDGQFSLNGVKAPLMKTFYGINILDETLSRVCVGFAQLLLFPADPKGYWQLFLFLTEFAGLYGIFILESCRGAHRRSILLFPFLIAFFGQFMTVGILSPIYFFTLYVKSPLSKLNTPTARSIPASDAVAVLPTVALAYYSSQLPSQFHPDYEARLWYTWVWQIYPVWGSAIFFVLSKTLGPALAPKQTMSVLKPTFAFFIVLNVASYWYTLLASGISFFDIMIPIYFIEAPPSAQEVLRTIVQYDYILTFGAMTLWLAYSLCDLKAAGIMKTSWTTIVVVAIVTSCSAGLGTTVLLGWLWREQLLSTQDDRKTK</sequence>
<accession>A0A0B7KDF2</accession>
<feature type="transmembrane region" description="Helical" evidence="1">
    <location>
        <begin position="233"/>
        <end position="263"/>
    </location>
</feature>
<feature type="transmembrane region" description="Helical" evidence="1">
    <location>
        <begin position="12"/>
        <end position="33"/>
    </location>
</feature>
<gene>
    <name evidence="2" type="ORF">BN869_000009008_1</name>
</gene>
<feature type="transmembrane region" description="Helical" evidence="1">
    <location>
        <begin position="85"/>
        <end position="104"/>
    </location>
</feature>
<keyword evidence="1" id="KW-1133">Transmembrane helix</keyword>
<proteinExistence type="predicted"/>
<keyword evidence="1" id="KW-0812">Transmembrane</keyword>
<dbReference type="EMBL" id="CDPU01000032">
    <property type="protein sequence ID" value="CEO52950.1"/>
    <property type="molecule type" value="Genomic_DNA"/>
</dbReference>
<feature type="transmembrane region" description="Helical" evidence="1">
    <location>
        <begin position="283"/>
        <end position="299"/>
    </location>
</feature>
<keyword evidence="1" id="KW-0472">Membrane</keyword>
<feature type="transmembrane region" description="Helical" evidence="1">
    <location>
        <begin position="116"/>
        <end position="140"/>
    </location>
</feature>
<dbReference type="AlphaFoldDB" id="A0A0B7KDF2"/>
<reference evidence="2" key="1">
    <citation type="submission" date="2015-01" db="EMBL/GenBank/DDBJ databases">
        <authorList>
            <person name="Durling Mikael"/>
        </authorList>
    </citation>
    <scope>NUCLEOTIDE SEQUENCE</scope>
</reference>
<evidence type="ECO:0000313" key="2">
    <source>
        <dbReference type="EMBL" id="CEO52950.1"/>
    </source>
</evidence>
<name>A0A0B7KDF2_BIOOC</name>
<organism evidence="2">
    <name type="scientific">Bionectria ochroleuca</name>
    <name type="common">Gliocladium roseum</name>
    <dbReference type="NCBI Taxonomy" id="29856"/>
    <lineage>
        <taxon>Eukaryota</taxon>
        <taxon>Fungi</taxon>
        <taxon>Dikarya</taxon>
        <taxon>Ascomycota</taxon>
        <taxon>Pezizomycotina</taxon>
        <taxon>Sordariomycetes</taxon>
        <taxon>Hypocreomycetidae</taxon>
        <taxon>Hypocreales</taxon>
        <taxon>Bionectriaceae</taxon>
        <taxon>Clonostachys</taxon>
    </lineage>
</organism>
<protein>
    <submittedName>
        <fullName evidence="2">Uncharacterized protein</fullName>
    </submittedName>
</protein>